<dbReference type="NCBIfam" id="TIGR02883">
    <property type="entry name" value="spore_cwlD"/>
    <property type="match status" value="1"/>
</dbReference>
<dbReference type="EMBL" id="LQYS01000038">
    <property type="protein sequence ID" value="KYD15416.1"/>
    <property type="molecule type" value="Genomic_DNA"/>
</dbReference>
<dbReference type="InterPro" id="IPR050695">
    <property type="entry name" value="N-acetylmuramoyl_amidase_3"/>
</dbReference>
<accession>A0A150LTK6</accession>
<dbReference type="EC" id="3.5.1.28" evidence="3"/>
<dbReference type="InterPro" id="IPR014234">
    <property type="entry name" value="Spore_CwlD"/>
</dbReference>
<organism evidence="3 4">
    <name type="scientific">Saccharococcus caldoxylosilyticus</name>
    <dbReference type="NCBI Taxonomy" id="81408"/>
    <lineage>
        <taxon>Bacteria</taxon>
        <taxon>Bacillati</taxon>
        <taxon>Bacillota</taxon>
        <taxon>Bacilli</taxon>
        <taxon>Bacillales</taxon>
        <taxon>Anoxybacillaceae</taxon>
        <taxon>Saccharococcus</taxon>
    </lineage>
</organism>
<dbReference type="GO" id="GO:0030288">
    <property type="term" value="C:outer membrane-bounded periplasmic space"/>
    <property type="evidence" value="ECO:0007669"/>
    <property type="project" value="TreeGrafter"/>
</dbReference>
<dbReference type="SUPFAM" id="SSF53187">
    <property type="entry name" value="Zn-dependent exopeptidases"/>
    <property type="match status" value="1"/>
</dbReference>
<dbReference type="eggNOG" id="COG0860">
    <property type="taxonomic scope" value="Bacteria"/>
</dbReference>
<dbReference type="InterPro" id="IPR002508">
    <property type="entry name" value="MurNAc-LAA_cat"/>
</dbReference>
<evidence type="ECO:0000259" key="2">
    <source>
        <dbReference type="SMART" id="SM00646"/>
    </source>
</evidence>
<proteinExistence type="predicted"/>
<dbReference type="RefSeq" id="WP_061579348.1">
    <property type="nucleotide sequence ID" value="NZ_LQYS01000038.1"/>
</dbReference>
<dbReference type="PANTHER" id="PTHR30404">
    <property type="entry name" value="N-ACETYLMURAMOYL-L-ALANINE AMIDASE"/>
    <property type="match status" value="1"/>
</dbReference>
<dbReference type="Proteomes" id="UP000075455">
    <property type="component" value="Unassembled WGS sequence"/>
</dbReference>
<gene>
    <name evidence="3" type="ORF">B4119_0155</name>
</gene>
<dbReference type="AlphaFoldDB" id="A0A150LTK6"/>
<dbReference type="STRING" id="81408.B4119_0155"/>
<dbReference type="PATRIC" id="fig|81408.3.peg.3383"/>
<name>A0A150LTK6_9BACL</name>
<dbReference type="GO" id="GO:0008745">
    <property type="term" value="F:N-acetylmuramoyl-L-alanine amidase activity"/>
    <property type="evidence" value="ECO:0007669"/>
    <property type="project" value="UniProtKB-EC"/>
</dbReference>
<feature type="domain" description="MurNAc-LAA" evidence="2">
    <location>
        <begin position="114"/>
        <end position="225"/>
    </location>
</feature>
<dbReference type="PANTHER" id="PTHR30404:SF0">
    <property type="entry name" value="N-ACETYLMURAMOYL-L-ALANINE AMIDASE AMIC"/>
    <property type="match status" value="1"/>
</dbReference>
<protein>
    <submittedName>
        <fullName evidence="3">Germination-specific N-acetylmuramoyl-L-alanine amidase, cell wall hydrolase CwlD</fullName>
        <ecNumber evidence="3">3.5.1.28</ecNumber>
    </submittedName>
</protein>
<evidence type="ECO:0000313" key="3">
    <source>
        <dbReference type="EMBL" id="KYD15416.1"/>
    </source>
</evidence>
<reference evidence="3 4" key="1">
    <citation type="submission" date="2016-01" db="EMBL/GenBank/DDBJ databases">
        <title>Draft Genome Sequences of Seven Thermophilic Sporeformers Isolated from Foods.</title>
        <authorList>
            <person name="Berendsen E.M."/>
            <person name="Wells-Bennik M.H."/>
            <person name="Krawcyk A.O."/>
            <person name="De Jong A."/>
            <person name="Holsappel S."/>
            <person name="Eijlander R.T."/>
            <person name="Kuipers O.P."/>
        </authorList>
    </citation>
    <scope>NUCLEOTIDE SEQUENCE [LARGE SCALE GENOMIC DNA]</scope>
    <source>
        <strain evidence="3 4">B4119</strain>
    </source>
</reference>
<dbReference type="GO" id="GO:0009253">
    <property type="term" value="P:peptidoglycan catabolic process"/>
    <property type="evidence" value="ECO:0007669"/>
    <property type="project" value="InterPro"/>
</dbReference>
<evidence type="ECO:0000256" key="1">
    <source>
        <dbReference type="ARBA" id="ARBA00022801"/>
    </source>
</evidence>
<dbReference type="Gene3D" id="3.40.630.40">
    <property type="entry name" value="Zn-dependent exopeptidases"/>
    <property type="match status" value="1"/>
</dbReference>
<keyword evidence="1 3" id="KW-0378">Hydrolase</keyword>
<dbReference type="CDD" id="cd02696">
    <property type="entry name" value="MurNAc-LAA"/>
    <property type="match status" value="1"/>
</dbReference>
<evidence type="ECO:0000313" key="4">
    <source>
        <dbReference type="Proteomes" id="UP000075455"/>
    </source>
</evidence>
<comment type="caution">
    <text evidence="3">The sequence shown here is derived from an EMBL/GenBank/DDBJ whole genome shotgun (WGS) entry which is preliminary data.</text>
</comment>
<dbReference type="SMART" id="SM00646">
    <property type="entry name" value="Ami_3"/>
    <property type="match status" value="1"/>
</dbReference>
<sequence length="244" mass="27437">MKGKWLGALVISLAIIIVLFQYLFSDPTSTKSWNLPLSGRIIILDPGHGGPDGGAVGGDVVEKEVALKVAAKLRDYLQQQGALVLMTRETDSDLADKDTRGYSRRKTEDLRKRVAFINESEADLFISIHLNAIPSPRWRGAQTFYYGSLIENERLARFIQDELRRNLENTNRVAKVIDTVYLLKYAKKPGALVEIGFLSNPEERELLASNHYQTKLAASIYKGVLRYFSNEKNPPEVGGFLFFT</sequence>
<dbReference type="Pfam" id="PF01520">
    <property type="entry name" value="Amidase_3"/>
    <property type="match status" value="1"/>
</dbReference>